<dbReference type="Proteomes" id="UP000301309">
    <property type="component" value="Unassembled WGS sequence"/>
</dbReference>
<dbReference type="GO" id="GO:0017000">
    <property type="term" value="P:antibiotic biosynthetic process"/>
    <property type="evidence" value="ECO:0007669"/>
    <property type="project" value="UniProtKB-ARBA"/>
</dbReference>
<dbReference type="SMART" id="SM00823">
    <property type="entry name" value="PKS_PP"/>
    <property type="match status" value="1"/>
</dbReference>
<keyword evidence="3" id="KW-0808">Transferase</keyword>
<dbReference type="GO" id="GO:0004312">
    <property type="term" value="F:fatty acid synthase activity"/>
    <property type="evidence" value="ECO:0007669"/>
    <property type="project" value="TreeGrafter"/>
</dbReference>
<keyword evidence="4" id="KW-0511">Multifunctional enzyme</keyword>
<evidence type="ECO:0000256" key="2">
    <source>
        <dbReference type="ARBA" id="ARBA00022553"/>
    </source>
</evidence>
<dbReference type="InterPro" id="IPR050091">
    <property type="entry name" value="PKS_NRPS_Biosynth_Enz"/>
</dbReference>
<evidence type="ECO:0000313" key="6">
    <source>
        <dbReference type="EMBL" id="GDY51960.1"/>
    </source>
</evidence>
<dbReference type="InterPro" id="IPR036736">
    <property type="entry name" value="ACP-like_sf"/>
</dbReference>
<organism evidence="6 7">
    <name type="scientific">Streptomyces violaceusniger</name>
    <dbReference type="NCBI Taxonomy" id="68280"/>
    <lineage>
        <taxon>Bacteria</taxon>
        <taxon>Bacillati</taxon>
        <taxon>Actinomycetota</taxon>
        <taxon>Actinomycetes</taxon>
        <taxon>Kitasatosporales</taxon>
        <taxon>Streptomycetaceae</taxon>
        <taxon>Streptomyces</taxon>
        <taxon>Streptomyces violaceusniger group</taxon>
    </lineage>
</organism>
<evidence type="ECO:0000256" key="3">
    <source>
        <dbReference type="ARBA" id="ARBA00022679"/>
    </source>
</evidence>
<dbReference type="PANTHER" id="PTHR43775">
    <property type="entry name" value="FATTY ACID SYNTHASE"/>
    <property type="match status" value="1"/>
</dbReference>
<dbReference type="Pfam" id="PF08659">
    <property type="entry name" value="KR"/>
    <property type="match status" value="1"/>
</dbReference>
<keyword evidence="2" id="KW-0597">Phosphoprotein</keyword>
<protein>
    <recommendedName>
        <fullName evidence="5">Carrier domain-containing protein</fullName>
    </recommendedName>
</protein>
<dbReference type="Gene3D" id="1.10.1200.10">
    <property type="entry name" value="ACP-like"/>
    <property type="match status" value="1"/>
</dbReference>
<dbReference type="Pfam" id="PF00550">
    <property type="entry name" value="PP-binding"/>
    <property type="match status" value="1"/>
</dbReference>
<dbReference type="SUPFAM" id="SSF51735">
    <property type="entry name" value="NAD(P)-binding Rossmann-fold domains"/>
    <property type="match status" value="1"/>
</dbReference>
<feature type="domain" description="Carrier" evidence="5">
    <location>
        <begin position="194"/>
        <end position="269"/>
    </location>
</feature>
<evidence type="ECO:0000259" key="5">
    <source>
        <dbReference type="PROSITE" id="PS50075"/>
    </source>
</evidence>
<dbReference type="PROSITE" id="PS50075">
    <property type="entry name" value="CARRIER"/>
    <property type="match status" value="1"/>
</dbReference>
<reference evidence="6 7" key="1">
    <citation type="journal article" date="2020" name="Int. J. Syst. Evol. Microbiol.">
        <title>Reclassification of Streptomyces castelarensis and Streptomyces sporoclivatus as later heterotypic synonyms of Streptomyces antimycoticus.</title>
        <authorList>
            <person name="Komaki H."/>
            <person name="Tamura T."/>
        </authorList>
    </citation>
    <scope>NUCLEOTIDE SEQUENCE [LARGE SCALE GENOMIC DNA]</scope>
    <source>
        <strain evidence="6 7">NBRC 13459</strain>
    </source>
</reference>
<dbReference type="Gene3D" id="3.40.50.720">
    <property type="entry name" value="NAD(P)-binding Rossmann-like Domain"/>
    <property type="match status" value="1"/>
</dbReference>
<gene>
    <name evidence="6" type="ORF">SVIO_025830</name>
</gene>
<dbReference type="AlphaFoldDB" id="A0A4D4KZJ7"/>
<comment type="caution">
    <text evidence="6">The sequence shown here is derived from an EMBL/GenBank/DDBJ whole genome shotgun (WGS) entry which is preliminary data.</text>
</comment>
<dbReference type="InterPro" id="IPR013968">
    <property type="entry name" value="PKS_KR"/>
</dbReference>
<evidence type="ECO:0000256" key="1">
    <source>
        <dbReference type="ARBA" id="ARBA00022450"/>
    </source>
</evidence>
<dbReference type="InterPro" id="IPR006162">
    <property type="entry name" value="Ppantetheine_attach_site"/>
</dbReference>
<keyword evidence="1" id="KW-0596">Phosphopantetheine</keyword>
<dbReference type="GO" id="GO:0031177">
    <property type="term" value="F:phosphopantetheine binding"/>
    <property type="evidence" value="ECO:0007669"/>
    <property type="project" value="InterPro"/>
</dbReference>
<dbReference type="SMART" id="SM00822">
    <property type="entry name" value="PKS_KR"/>
    <property type="match status" value="1"/>
</dbReference>
<dbReference type="SMART" id="SM01294">
    <property type="entry name" value="PKS_PP_betabranch"/>
    <property type="match status" value="1"/>
</dbReference>
<proteinExistence type="predicted"/>
<dbReference type="InterPro" id="IPR036291">
    <property type="entry name" value="NAD(P)-bd_dom_sf"/>
</dbReference>
<dbReference type="PANTHER" id="PTHR43775:SF51">
    <property type="entry name" value="INACTIVE PHENOLPHTHIOCEROL SYNTHESIS POLYKETIDE SYNTHASE TYPE I PKS1-RELATED"/>
    <property type="match status" value="1"/>
</dbReference>
<name>A0A4D4KZJ7_STRVO</name>
<dbReference type="InterPro" id="IPR009081">
    <property type="entry name" value="PP-bd_ACP"/>
</dbReference>
<keyword evidence="7" id="KW-1185">Reference proteome</keyword>
<dbReference type="InterPro" id="IPR057326">
    <property type="entry name" value="KR_dom"/>
</dbReference>
<accession>A0A4D4KZJ7</accession>
<dbReference type="PROSITE" id="PS00012">
    <property type="entry name" value="PHOSPHOPANTETHEINE"/>
    <property type="match status" value="1"/>
</dbReference>
<dbReference type="EMBL" id="BJHW01000001">
    <property type="protein sequence ID" value="GDY51960.1"/>
    <property type="molecule type" value="Genomic_DNA"/>
</dbReference>
<evidence type="ECO:0000313" key="7">
    <source>
        <dbReference type="Proteomes" id="UP000301309"/>
    </source>
</evidence>
<dbReference type="GO" id="GO:0006633">
    <property type="term" value="P:fatty acid biosynthetic process"/>
    <property type="evidence" value="ECO:0007669"/>
    <property type="project" value="TreeGrafter"/>
</dbReference>
<sequence length="408" mass="43333">MVHAAGVLDDGVLTSLTPEQLGTVLRPKVDAAWNLHELTRDHPLTAFVVLSSISGVLGAAGQANYAAANTFLDALAAHRAHLGLPGQALAWGLWDQDNRSGGIASGLDATDRARLARLGVVPLPEDDALALFDRAIGDRRPLMVPAKLDVRGVRARAAQDGVPALLRRIVRSPRPTGGDSPHRLTALAPDERLDAALDLVRELAASVLGHASSDRVPVARAFRDIGFDSLGALELRNRLNAETGLRLPAGLLFDHPTPTALAEFLVGELTGTTAKEEPPAPAARADEPLAIVGMACRYPGGVTGPRTCGSWCPLAPTASAAFRPTAAGTWKRSTIPTPTTLARRTPVRAASCTTRLSSTPDSSVFRRVRRWRWIRSRGCCWRPPGRRWSVRASTRAASAAAAPESSRV</sequence>
<evidence type="ECO:0000256" key="4">
    <source>
        <dbReference type="ARBA" id="ARBA00023268"/>
    </source>
</evidence>
<dbReference type="SUPFAM" id="SSF47336">
    <property type="entry name" value="ACP-like"/>
    <property type="match status" value="1"/>
</dbReference>
<dbReference type="FunFam" id="1.10.1200.10:FF:000007">
    <property type="entry name" value="Probable polyketide synthase pks17"/>
    <property type="match status" value="1"/>
</dbReference>
<dbReference type="InterPro" id="IPR020806">
    <property type="entry name" value="PKS_PP-bd"/>
</dbReference>